<dbReference type="GeneID" id="24097173"/>
<dbReference type="HOGENOM" id="CLU_077179_1_0_1"/>
<feature type="compositionally biased region" description="Acidic residues" evidence="1">
    <location>
        <begin position="185"/>
        <end position="202"/>
    </location>
</feature>
<dbReference type="OrthoDB" id="2131339at2759"/>
<dbReference type="Proteomes" id="UP000006352">
    <property type="component" value="Unassembled WGS sequence"/>
</dbReference>
<dbReference type="PANTHER" id="PTHR40630">
    <property type="entry name" value="POSSIBLE DNA-BINDING PROTEIN"/>
    <property type="match status" value="1"/>
</dbReference>
<gene>
    <name evidence="2" type="ORF">FIBRA_04345</name>
</gene>
<protein>
    <submittedName>
        <fullName evidence="2">Uncharacterized protein</fullName>
    </submittedName>
</protein>
<proteinExistence type="predicted"/>
<dbReference type="RefSeq" id="XP_012181545.1">
    <property type="nucleotide sequence ID" value="XM_012326155.1"/>
</dbReference>
<evidence type="ECO:0000313" key="3">
    <source>
        <dbReference type="Proteomes" id="UP000006352"/>
    </source>
</evidence>
<dbReference type="EMBL" id="HE797071">
    <property type="protein sequence ID" value="CCM02262.1"/>
    <property type="molecule type" value="Genomic_DNA"/>
</dbReference>
<dbReference type="AlphaFoldDB" id="J4HWH3"/>
<dbReference type="InterPro" id="IPR021487">
    <property type="entry name" value="DUF3140"/>
</dbReference>
<evidence type="ECO:0000313" key="2">
    <source>
        <dbReference type="EMBL" id="CCM02262.1"/>
    </source>
</evidence>
<dbReference type="Pfam" id="PF11338">
    <property type="entry name" value="DUF3140"/>
    <property type="match status" value="1"/>
</dbReference>
<organism evidence="2 3">
    <name type="scientific">Fibroporia radiculosa</name>
    <dbReference type="NCBI Taxonomy" id="599839"/>
    <lineage>
        <taxon>Eukaryota</taxon>
        <taxon>Fungi</taxon>
        <taxon>Dikarya</taxon>
        <taxon>Basidiomycota</taxon>
        <taxon>Agaricomycotina</taxon>
        <taxon>Agaricomycetes</taxon>
        <taxon>Polyporales</taxon>
        <taxon>Fibroporiaceae</taxon>
        <taxon>Fibroporia</taxon>
    </lineage>
</organism>
<reference evidence="2 3" key="1">
    <citation type="journal article" date="2012" name="Appl. Environ. Microbiol.">
        <title>Short-read sequencing for genomic analysis of the brown rot fungus Fibroporia radiculosa.</title>
        <authorList>
            <person name="Tang J.D."/>
            <person name="Perkins A.D."/>
            <person name="Sonstegard T.S."/>
            <person name="Schroeder S.G."/>
            <person name="Burgess S.C."/>
            <person name="Diehl S.V."/>
        </authorList>
    </citation>
    <scope>NUCLEOTIDE SEQUENCE [LARGE SCALE GENOMIC DNA]</scope>
    <source>
        <strain evidence="2 3">TFFH 294</strain>
    </source>
</reference>
<dbReference type="STRING" id="599839.J4HWH3"/>
<sequence length="202" mass="22728">MVKSKDEVIAQFNEVVNMPAEELQAWLDDPKSKKAGTGVGIESGHKIVEILKKNPEKDPEQYDEEDIEHMRKVVAYSSRHLAQEDHLKETKTKTELEDAKSTISLKNWGHDPVKTLDRVKSPTQTPESNEEAVDEDKQSESEPTNGAAKRKFDEREDSAVENGVEEYEEADDEGRDRKKSKTAESETEETPAEEGDGSDVVE</sequence>
<name>J4HWH3_9APHY</name>
<feature type="compositionally biased region" description="Acidic residues" evidence="1">
    <location>
        <begin position="163"/>
        <end position="173"/>
    </location>
</feature>
<dbReference type="InParanoid" id="J4HWH3"/>
<feature type="compositionally biased region" description="Basic and acidic residues" evidence="1">
    <location>
        <begin position="81"/>
        <end position="100"/>
    </location>
</feature>
<accession>J4HWH3</accession>
<feature type="compositionally biased region" description="Basic and acidic residues" evidence="1">
    <location>
        <begin position="108"/>
        <end position="120"/>
    </location>
</feature>
<feature type="region of interest" description="Disordered" evidence="1">
    <location>
        <begin position="78"/>
        <end position="202"/>
    </location>
</feature>
<evidence type="ECO:0000256" key="1">
    <source>
        <dbReference type="SAM" id="MobiDB-lite"/>
    </source>
</evidence>
<keyword evidence="3" id="KW-1185">Reference proteome</keyword>
<dbReference type="PANTHER" id="PTHR40630:SF1">
    <property type="entry name" value="DNA-BINDING PROTEIN"/>
    <property type="match status" value="1"/>
</dbReference>